<dbReference type="RefSeq" id="WP_209638319.1">
    <property type="nucleotide sequence ID" value="NZ_JAGINW010000001.1"/>
</dbReference>
<keyword evidence="1" id="KW-0472">Membrane</keyword>
<dbReference type="EMBL" id="JAGINW010000001">
    <property type="protein sequence ID" value="MBP2322690.1"/>
    <property type="molecule type" value="Genomic_DNA"/>
</dbReference>
<feature type="transmembrane region" description="Helical" evidence="1">
    <location>
        <begin position="167"/>
        <end position="187"/>
    </location>
</feature>
<proteinExistence type="predicted"/>
<reference evidence="3 4" key="1">
    <citation type="submission" date="2021-03" db="EMBL/GenBank/DDBJ databases">
        <title>Sequencing the genomes of 1000 actinobacteria strains.</title>
        <authorList>
            <person name="Klenk H.-P."/>
        </authorList>
    </citation>
    <scope>NUCLEOTIDE SEQUENCE [LARGE SCALE GENOMIC DNA]</scope>
    <source>
        <strain evidence="3 4">DSM 46670</strain>
    </source>
</reference>
<protein>
    <submittedName>
        <fullName evidence="3">LPXTG-motif cell wall-anchored protein</fullName>
    </submittedName>
</protein>
<keyword evidence="2" id="KW-0732">Signal</keyword>
<organism evidence="3 4">
    <name type="scientific">Kibdelosporangium banguiense</name>
    <dbReference type="NCBI Taxonomy" id="1365924"/>
    <lineage>
        <taxon>Bacteria</taxon>
        <taxon>Bacillati</taxon>
        <taxon>Actinomycetota</taxon>
        <taxon>Actinomycetes</taxon>
        <taxon>Pseudonocardiales</taxon>
        <taxon>Pseudonocardiaceae</taxon>
        <taxon>Kibdelosporangium</taxon>
    </lineage>
</organism>
<evidence type="ECO:0000256" key="2">
    <source>
        <dbReference type="SAM" id="SignalP"/>
    </source>
</evidence>
<dbReference type="Proteomes" id="UP001519332">
    <property type="component" value="Unassembled WGS sequence"/>
</dbReference>
<sequence length="194" mass="19909">MKRNVLRALAALVLSVGVSQAGVAFADDTRPSTGTGSPATCRSAGLPGDKLEVTATVRDNTYIDITAVPSGYQLTGVLVQGLRTYSKYTWLGDLPWNNLQAPQAVAFTSWFACAKPRTLMPTTAITTTTATTTATSSSSSAVATTTSTTTAAAARAGSELAETGFNGGWLVFVGGGLLVAGAAVLSLSRARRRS</sequence>
<evidence type="ECO:0000313" key="4">
    <source>
        <dbReference type="Proteomes" id="UP001519332"/>
    </source>
</evidence>
<feature type="signal peptide" evidence="2">
    <location>
        <begin position="1"/>
        <end position="26"/>
    </location>
</feature>
<accession>A0ABS4TE57</accession>
<comment type="caution">
    <text evidence="3">The sequence shown here is derived from an EMBL/GenBank/DDBJ whole genome shotgun (WGS) entry which is preliminary data.</text>
</comment>
<keyword evidence="4" id="KW-1185">Reference proteome</keyword>
<evidence type="ECO:0000313" key="3">
    <source>
        <dbReference type="EMBL" id="MBP2322690.1"/>
    </source>
</evidence>
<keyword evidence="1" id="KW-1133">Transmembrane helix</keyword>
<feature type="chain" id="PRO_5046346796" evidence="2">
    <location>
        <begin position="27"/>
        <end position="194"/>
    </location>
</feature>
<name>A0ABS4TE57_9PSEU</name>
<gene>
    <name evidence="3" type="ORF">JOF56_003075</name>
</gene>
<dbReference type="NCBIfam" id="TIGR01167">
    <property type="entry name" value="LPXTG_anchor"/>
    <property type="match status" value="1"/>
</dbReference>
<evidence type="ECO:0000256" key="1">
    <source>
        <dbReference type="SAM" id="Phobius"/>
    </source>
</evidence>
<keyword evidence="1" id="KW-0812">Transmembrane</keyword>